<dbReference type="PANTHER" id="PTHR35811">
    <property type="entry name" value="SLR1870 PROTEIN"/>
    <property type="match status" value="1"/>
</dbReference>
<organism evidence="2 3">
    <name type="scientific">Maribrevibacterium harenarium</name>
    <dbReference type="NCBI Taxonomy" id="2589817"/>
    <lineage>
        <taxon>Bacteria</taxon>
        <taxon>Pseudomonadati</taxon>
        <taxon>Pseudomonadota</taxon>
        <taxon>Gammaproteobacteria</taxon>
        <taxon>Oceanospirillales</taxon>
        <taxon>Oceanospirillaceae</taxon>
        <taxon>Maribrevibacterium</taxon>
    </lineage>
</organism>
<evidence type="ECO:0000313" key="3">
    <source>
        <dbReference type="Proteomes" id="UP000315901"/>
    </source>
</evidence>
<dbReference type="CDD" id="cd11297">
    <property type="entry name" value="PIN_LabA-like_N_1"/>
    <property type="match status" value="1"/>
</dbReference>
<dbReference type="Pfam" id="PF12872">
    <property type="entry name" value="OST-HTH"/>
    <property type="match status" value="1"/>
</dbReference>
<keyword evidence="3" id="KW-1185">Reference proteome</keyword>
<dbReference type="Proteomes" id="UP000315901">
    <property type="component" value="Unassembled WGS sequence"/>
</dbReference>
<dbReference type="Pfam" id="PF01936">
    <property type="entry name" value="NYN"/>
    <property type="match status" value="1"/>
</dbReference>
<dbReference type="PROSITE" id="PS51644">
    <property type="entry name" value="HTH_OST"/>
    <property type="match status" value="1"/>
</dbReference>
<dbReference type="PANTHER" id="PTHR35811:SF1">
    <property type="entry name" value="HTH OST-TYPE DOMAIN-CONTAINING PROTEIN"/>
    <property type="match status" value="1"/>
</dbReference>
<protein>
    <submittedName>
        <fullName evidence="2">NYN domain-containing protein</fullName>
    </submittedName>
</protein>
<dbReference type="InterPro" id="IPR041966">
    <property type="entry name" value="LOTUS-like"/>
</dbReference>
<dbReference type="RefSeq" id="WP_140588333.1">
    <property type="nucleotide sequence ID" value="NZ_VFRR01000013.1"/>
</dbReference>
<name>A0A501WU53_9GAMM</name>
<proteinExistence type="predicted"/>
<accession>A0A501WU53</accession>
<dbReference type="AlphaFoldDB" id="A0A501WU53"/>
<evidence type="ECO:0000313" key="2">
    <source>
        <dbReference type="EMBL" id="TPE51950.1"/>
    </source>
</evidence>
<dbReference type="CDD" id="cd10146">
    <property type="entry name" value="LabA_like_C"/>
    <property type="match status" value="1"/>
</dbReference>
<dbReference type="InterPro" id="IPR021139">
    <property type="entry name" value="NYN"/>
</dbReference>
<reference evidence="2 3" key="1">
    <citation type="submission" date="2019-06" db="EMBL/GenBank/DDBJ databases">
        <title>A novel bacterium of genus Marinomonas, isolated from coastal sand.</title>
        <authorList>
            <person name="Huang H."/>
            <person name="Mo K."/>
            <person name="Hu Y."/>
        </authorList>
    </citation>
    <scope>NUCLEOTIDE SEQUENCE [LARGE SCALE GENOMIC DNA]</scope>
    <source>
        <strain evidence="2 3">HB171799</strain>
    </source>
</reference>
<dbReference type="EMBL" id="VFRR01000013">
    <property type="protein sequence ID" value="TPE51950.1"/>
    <property type="molecule type" value="Genomic_DNA"/>
</dbReference>
<feature type="domain" description="HTH OST-type" evidence="1">
    <location>
        <begin position="177"/>
        <end position="249"/>
    </location>
</feature>
<evidence type="ECO:0000259" key="1">
    <source>
        <dbReference type="PROSITE" id="PS51644"/>
    </source>
</evidence>
<gene>
    <name evidence="2" type="ORF">FJM67_08205</name>
</gene>
<dbReference type="InterPro" id="IPR025605">
    <property type="entry name" value="OST-HTH/LOTUS_dom"/>
</dbReference>
<sequence length="249" mass="28040">MEDKTKIAMFIDADNAPAAHIQNILTELAKYGVVNIRRAYGNWHSENLKSWREVLHECAIRAMQQFDVSKGKNATDMAMTIDVMDVLHGKDVDIICIVSSDSDFTPLVIRCLEEGKKVIGFGERKTPPAFVSSCSRFLYLDTKHSVSEHVAGNSKQSDITEQKATIQKPHVDHKLKQDKKLMELLKRAVEALEDESGWATLSAIGSHISNHSSFDQRNYGYKKLSDLFKAIDLFEVKANAETGLFVRIR</sequence>
<dbReference type="Gene3D" id="3.40.50.1010">
    <property type="entry name" value="5'-nuclease"/>
    <property type="match status" value="1"/>
</dbReference>
<comment type="caution">
    <text evidence="2">The sequence shown here is derived from an EMBL/GenBank/DDBJ whole genome shotgun (WGS) entry which is preliminary data.</text>
</comment>
<dbReference type="Gene3D" id="3.30.420.610">
    <property type="entry name" value="LOTUS domain-like"/>
    <property type="match status" value="1"/>
</dbReference>
<dbReference type="GO" id="GO:0004540">
    <property type="term" value="F:RNA nuclease activity"/>
    <property type="evidence" value="ECO:0007669"/>
    <property type="project" value="InterPro"/>
</dbReference>
<dbReference type="OrthoDB" id="9783963at2"/>